<dbReference type="Proteomes" id="UP000722485">
    <property type="component" value="Unassembled WGS sequence"/>
</dbReference>
<dbReference type="InterPro" id="IPR021833">
    <property type="entry name" value="DUF3425"/>
</dbReference>
<dbReference type="EMBL" id="JAANBB010000108">
    <property type="protein sequence ID" value="KAF7550020.1"/>
    <property type="molecule type" value="Genomic_DNA"/>
</dbReference>
<evidence type="ECO:0000313" key="3">
    <source>
        <dbReference type="Proteomes" id="UP000722485"/>
    </source>
</evidence>
<accession>A0A9P5HD52</accession>
<dbReference type="OrthoDB" id="5346581at2759"/>
<gene>
    <name evidence="2" type="ORF">G7Z17_g5996</name>
</gene>
<dbReference type="PANTHER" id="PTHR38116:SF1">
    <property type="entry name" value="BZIP DOMAIN-CONTAINING PROTEIN"/>
    <property type="match status" value="1"/>
</dbReference>
<comment type="caution">
    <text evidence="2">The sequence shown here is derived from an EMBL/GenBank/DDBJ whole genome shotgun (WGS) entry which is preliminary data.</text>
</comment>
<organism evidence="2 3">
    <name type="scientific">Cylindrodendrum hubeiense</name>
    <dbReference type="NCBI Taxonomy" id="595255"/>
    <lineage>
        <taxon>Eukaryota</taxon>
        <taxon>Fungi</taxon>
        <taxon>Dikarya</taxon>
        <taxon>Ascomycota</taxon>
        <taxon>Pezizomycotina</taxon>
        <taxon>Sordariomycetes</taxon>
        <taxon>Hypocreomycetidae</taxon>
        <taxon>Hypocreales</taxon>
        <taxon>Nectriaceae</taxon>
        <taxon>Cylindrodendrum</taxon>
    </lineage>
</organism>
<reference evidence="2" key="1">
    <citation type="submission" date="2020-03" db="EMBL/GenBank/DDBJ databases">
        <title>Draft Genome Sequence of Cylindrodendrum hubeiense.</title>
        <authorList>
            <person name="Buettner E."/>
            <person name="Kellner H."/>
        </authorList>
    </citation>
    <scope>NUCLEOTIDE SEQUENCE</scope>
    <source>
        <strain evidence="2">IHI 201604</strain>
    </source>
</reference>
<evidence type="ECO:0000256" key="1">
    <source>
        <dbReference type="SAM" id="MobiDB-lite"/>
    </source>
</evidence>
<protein>
    <submittedName>
        <fullName evidence="2">Uncharacterized protein</fullName>
    </submittedName>
</protein>
<evidence type="ECO:0000313" key="2">
    <source>
        <dbReference type="EMBL" id="KAF7550020.1"/>
    </source>
</evidence>
<dbReference type="PANTHER" id="PTHR38116">
    <property type="entry name" value="CHROMOSOME 7, WHOLE GENOME SHOTGUN SEQUENCE"/>
    <property type="match status" value="1"/>
</dbReference>
<feature type="region of interest" description="Disordered" evidence="1">
    <location>
        <begin position="447"/>
        <end position="466"/>
    </location>
</feature>
<dbReference type="AlphaFoldDB" id="A0A9P5HD52"/>
<proteinExistence type="predicted"/>
<sequence length="466" mass="53646">MLPFPQIRDNLIKWEAYFDHWEFMNDIFGDIISNNLPVTGHTSGPIPKPDSLTLEEEDPDSVTAGQRGFIIWGEPHKKESWEATPSFFRKWAWVMEGCDELVEQKICKSVQSMDEETLEAVSKQAREAAGYAHDQRIAFDNVKSECHHDTLDRAIRNILRTDLTIFTYAQIIDGLSTADVAWDRRLPGIFGNHIIDDHEELCPEATDRALEFYETWDPSILRFDPQVIHDYEQAEPGSKLFNLRLIELVAVSLHQIGVALFKLDLRLHNGDIESVINWKMPLSPAVVDVPPRATLFNHPAYFDDDIYPEGLSDVVGYWAEDRILGGVTVFDRRPQGDPSNPPNVYFHSCRDHVTDRVYQLRDEQQHALLGFLLSGDSSECPLPVLADSQNRVRFDWTIAHTHHQIFRDIWERKPLTHDDLSFMRRRPREELDYPEIGEMIRRVNAQLGIPLPRPRSRSPSPPLNTG</sequence>
<dbReference type="Pfam" id="PF11905">
    <property type="entry name" value="DUF3425"/>
    <property type="match status" value="1"/>
</dbReference>
<keyword evidence="3" id="KW-1185">Reference proteome</keyword>
<name>A0A9P5HD52_9HYPO</name>